<evidence type="ECO:0000313" key="3">
    <source>
        <dbReference type="Proteomes" id="UP000291613"/>
    </source>
</evidence>
<dbReference type="OrthoDB" id="9795402at2"/>
<evidence type="ECO:0000259" key="1">
    <source>
        <dbReference type="Pfam" id="PF01863"/>
    </source>
</evidence>
<accession>A0A4Q9GHU0</accession>
<name>A0A4Q9GHU0_9HYPH</name>
<dbReference type="Pfam" id="PF01863">
    <property type="entry name" value="YgjP-like"/>
    <property type="match status" value="1"/>
</dbReference>
<evidence type="ECO:0000313" key="2">
    <source>
        <dbReference type="EMBL" id="TBN53759.1"/>
    </source>
</evidence>
<organism evidence="2 3">
    <name type="scientific">Hansschlegelia quercus</name>
    <dbReference type="NCBI Taxonomy" id="2528245"/>
    <lineage>
        <taxon>Bacteria</taxon>
        <taxon>Pseudomonadati</taxon>
        <taxon>Pseudomonadota</taxon>
        <taxon>Alphaproteobacteria</taxon>
        <taxon>Hyphomicrobiales</taxon>
        <taxon>Methylopilaceae</taxon>
        <taxon>Hansschlegelia</taxon>
    </lineage>
</organism>
<dbReference type="InterPro" id="IPR053136">
    <property type="entry name" value="UTP_pyrophosphatase-like"/>
</dbReference>
<dbReference type="RefSeq" id="WP_131002872.1">
    <property type="nucleotide sequence ID" value="NZ_JBHSZR010000003.1"/>
</dbReference>
<feature type="domain" description="YgjP-like metallopeptidase" evidence="1">
    <location>
        <begin position="47"/>
        <end position="249"/>
    </location>
</feature>
<dbReference type="AlphaFoldDB" id="A0A4Q9GHU0"/>
<sequence length="257" mass="29011">MSLFRALRATAFRSRPDARLRDDSFVVATRFGHVAIAIRRSGQARRMTLRVRAATRDVTLTLPSAASISGAQDFIERHVGWIEQRLARLPERIPFEAGETIPLRGVGHRIIWREGARGVVRVEPGLRGEEPRLVVYGGPHHAPRRMLDFLKREARKDLAEAVSRHAAALGVSVGRITIKDTKSRWGSCSVVGDLAFSWRLILAPVYVLDYLAAHEVAHRREMNHGPRYWANVARLIPDFDRAEDWLKAHGATLHRYG</sequence>
<dbReference type="EMBL" id="SIUB01000003">
    <property type="protein sequence ID" value="TBN53759.1"/>
    <property type="molecule type" value="Genomic_DNA"/>
</dbReference>
<dbReference type="PANTHER" id="PTHR30399:SF1">
    <property type="entry name" value="UTP PYROPHOSPHATASE"/>
    <property type="match status" value="1"/>
</dbReference>
<dbReference type="PANTHER" id="PTHR30399">
    <property type="entry name" value="UNCHARACTERIZED PROTEIN YGJP"/>
    <property type="match status" value="1"/>
</dbReference>
<dbReference type="Proteomes" id="UP000291613">
    <property type="component" value="Unassembled WGS sequence"/>
</dbReference>
<reference evidence="2 3" key="1">
    <citation type="submission" date="2019-02" db="EMBL/GenBank/DDBJ databases">
        <title>Hansschlegelia quercus sp. nov., a novel methylotrophic bacterium from buds of oak (Quercus robur L.).</title>
        <authorList>
            <person name="Agafonova N.V."/>
            <person name="Kaparullina E.N."/>
            <person name="Grouzdev D.S."/>
            <person name="Doronina N.V."/>
        </authorList>
    </citation>
    <scope>NUCLEOTIDE SEQUENCE [LARGE SCALE GENOMIC DNA]</scope>
    <source>
        <strain evidence="2 3">Dub</strain>
    </source>
</reference>
<keyword evidence="3" id="KW-1185">Reference proteome</keyword>
<dbReference type="Gene3D" id="3.30.2010.10">
    <property type="entry name" value="Metalloproteases ('zincins'), catalytic domain"/>
    <property type="match status" value="1"/>
</dbReference>
<dbReference type="CDD" id="cd07344">
    <property type="entry name" value="M48_yhfN_like"/>
    <property type="match status" value="1"/>
</dbReference>
<proteinExistence type="predicted"/>
<comment type="caution">
    <text evidence="2">The sequence shown here is derived from an EMBL/GenBank/DDBJ whole genome shotgun (WGS) entry which is preliminary data.</text>
</comment>
<dbReference type="InterPro" id="IPR002725">
    <property type="entry name" value="YgjP-like_metallopeptidase"/>
</dbReference>
<gene>
    <name evidence="2" type="ORF">EYR15_08135</name>
</gene>
<protein>
    <submittedName>
        <fullName evidence="2">M48 family peptidase</fullName>
    </submittedName>
</protein>